<dbReference type="PROSITE" id="PS51257">
    <property type="entry name" value="PROKAR_LIPOPROTEIN"/>
    <property type="match status" value="1"/>
</dbReference>
<evidence type="ECO:0000313" key="4">
    <source>
        <dbReference type="EMBL" id="SFJ46864.1"/>
    </source>
</evidence>
<evidence type="ECO:0000256" key="1">
    <source>
        <dbReference type="SAM" id="MobiDB-lite"/>
    </source>
</evidence>
<dbReference type="Pfam" id="PF00092">
    <property type="entry name" value="VWA"/>
    <property type="match status" value="1"/>
</dbReference>
<dbReference type="SUPFAM" id="SSF53300">
    <property type="entry name" value="vWA-like"/>
    <property type="match status" value="1"/>
</dbReference>
<dbReference type="PROSITE" id="PS50234">
    <property type="entry name" value="VWFA"/>
    <property type="match status" value="1"/>
</dbReference>
<feature type="chain" id="PRO_5038901857" evidence="2">
    <location>
        <begin position="20"/>
        <end position="447"/>
    </location>
</feature>
<feature type="compositionally biased region" description="Polar residues" evidence="1">
    <location>
        <begin position="26"/>
        <end position="40"/>
    </location>
</feature>
<organism evidence="4 5">
    <name type="scientific">Thermoflavimicrobium dichotomicum</name>
    <dbReference type="NCBI Taxonomy" id="46223"/>
    <lineage>
        <taxon>Bacteria</taxon>
        <taxon>Bacillati</taxon>
        <taxon>Bacillota</taxon>
        <taxon>Bacilli</taxon>
        <taxon>Bacillales</taxon>
        <taxon>Thermoactinomycetaceae</taxon>
        <taxon>Thermoflavimicrobium</taxon>
    </lineage>
</organism>
<evidence type="ECO:0000259" key="3">
    <source>
        <dbReference type="PROSITE" id="PS50234"/>
    </source>
</evidence>
<gene>
    <name evidence="4" type="ORF">SAMN05421852_11081</name>
</gene>
<feature type="domain" description="VWFA" evidence="3">
    <location>
        <begin position="138"/>
        <end position="324"/>
    </location>
</feature>
<sequence>MRRIVASLSILFLIFGAGCGLKESQPAQKSASAQTAPTTQPKKEQTPLKREPNEVEKILLRSPGKYSGKNYNESKVKAELDRLPNHLTAEQYMDEFLKLVAEDFRPYVTTFINFDPSVKVNNATPNENITLPAGKKVHFSLLLDASGSMKEKIGSETKMEAAKRALQQFASKLPKNASISLRIYGHKGSNRPQDKAASCASTEEVYKGTGYDEQRFQAALDRIRPVGWTPIANALEKVKQDIPNDATETVVYVVSDGIETCGGNPAQVAKELSQSNIKTVVNIIGFKIDDQGQKMLKEVAEAGNGEFTDVQDEQSLNKYLESEYSRLMDEWEKWQQKGLKDADRIQREKLDLAEDTQSAMIELNETEHKHLTFAREYLEKKFGYNHPVSKTFSLISERDKMIFNYAYNTGNQLWSQAYHNGNAEWSKIYEQGNKKWSENYQKKIQTD</sequence>
<dbReference type="AlphaFoldDB" id="A0A1I3RJR4"/>
<feature type="compositionally biased region" description="Basic and acidic residues" evidence="1">
    <location>
        <begin position="41"/>
        <end position="56"/>
    </location>
</feature>
<name>A0A1I3RJR4_9BACL</name>
<dbReference type="OrthoDB" id="9783818at2"/>
<feature type="signal peptide" evidence="2">
    <location>
        <begin position="1"/>
        <end position="19"/>
    </location>
</feature>
<dbReference type="InterPro" id="IPR002035">
    <property type="entry name" value="VWF_A"/>
</dbReference>
<proteinExistence type="predicted"/>
<dbReference type="Proteomes" id="UP000199545">
    <property type="component" value="Unassembled WGS sequence"/>
</dbReference>
<dbReference type="STRING" id="46223.SAMN05421852_11081"/>
<dbReference type="Gene3D" id="3.40.50.410">
    <property type="entry name" value="von Willebrand factor, type A domain"/>
    <property type="match status" value="1"/>
</dbReference>
<keyword evidence="2" id="KW-0732">Signal</keyword>
<accession>A0A1I3RJR4</accession>
<protein>
    <submittedName>
        <fullName evidence="4">D-amino-acid dehydrogenase/Ca-activated chloride channel family protein</fullName>
    </submittedName>
</protein>
<evidence type="ECO:0000313" key="5">
    <source>
        <dbReference type="Proteomes" id="UP000199545"/>
    </source>
</evidence>
<dbReference type="RefSeq" id="WP_093230368.1">
    <property type="nucleotide sequence ID" value="NZ_FORR01000010.1"/>
</dbReference>
<dbReference type="InterPro" id="IPR036465">
    <property type="entry name" value="vWFA_dom_sf"/>
</dbReference>
<dbReference type="SMART" id="SM00327">
    <property type="entry name" value="VWA"/>
    <property type="match status" value="1"/>
</dbReference>
<dbReference type="EMBL" id="FORR01000010">
    <property type="protein sequence ID" value="SFJ46864.1"/>
    <property type="molecule type" value="Genomic_DNA"/>
</dbReference>
<evidence type="ECO:0000256" key="2">
    <source>
        <dbReference type="SAM" id="SignalP"/>
    </source>
</evidence>
<keyword evidence="5" id="KW-1185">Reference proteome</keyword>
<reference evidence="4 5" key="1">
    <citation type="submission" date="2016-10" db="EMBL/GenBank/DDBJ databases">
        <authorList>
            <person name="de Groot N.N."/>
        </authorList>
    </citation>
    <scope>NUCLEOTIDE SEQUENCE [LARGE SCALE GENOMIC DNA]</scope>
    <source>
        <strain evidence="4 5">DSM 44778</strain>
    </source>
</reference>
<feature type="region of interest" description="Disordered" evidence="1">
    <location>
        <begin position="26"/>
        <end position="56"/>
    </location>
</feature>